<evidence type="ECO:0000313" key="1">
    <source>
        <dbReference type="EMBL" id="KAI0084340.1"/>
    </source>
</evidence>
<proteinExistence type="predicted"/>
<keyword evidence="2" id="KW-1185">Reference proteome</keyword>
<comment type="caution">
    <text evidence="1">The sequence shown here is derived from an EMBL/GenBank/DDBJ whole genome shotgun (WGS) entry which is preliminary data.</text>
</comment>
<dbReference type="EMBL" id="MU274944">
    <property type="protein sequence ID" value="KAI0084340.1"/>
    <property type="molecule type" value="Genomic_DNA"/>
</dbReference>
<dbReference type="Proteomes" id="UP001055072">
    <property type="component" value="Unassembled WGS sequence"/>
</dbReference>
<evidence type="ECO:0000313" key="2">
    <source>
        <dbReference type="Proteomes" id="UP001055072"/>
    </source>
</evidence>
<accession>A0ACB8TQN3</accession>
<gene>
    <name evidence="1" type="ORF">BDY19DRAFT_1060415</name>
</gene>
<name>A0ACB8TQN3_9APHY</name>
<protein>
    <submittedName>
        <fullName evidence="1">Uncharacterized protein</fullName>
    </submittedName>
</protein>
<organism evidence="1 2">
    <name type="scientific">Irpex rosettiformis</name>
    <dbReference type="NCBI Taxonomy" id="378272"/>
    <lineage>
        <taxon>Eukaryota</taxon>
        <taxon>Fungi</taxon>
        <taxon>Dikarya</taxon>
        <taxon>Basidiomycota</taxon>
        <taxon>Agaricomycotina</taxon>
        <taxon>Agaricomycetes</taxon>
        <taxon>Polyporales</taxon>
        <taxon>Irpicaceae</taxon>
        <taxon>Irpex</taxon>
    </lineage>
</organism>
<reference evidence="1" key="1">
    <citation type="journal article" date="2021" name="Environ. Microbiol.">
        <title>Gene family expansions and transcriptome signatures uncover fungal adaptations to wood decay.</title>
        <authorList>
            <person name="Hage H."/>
            <person name="Miyauchi S."/>
            <person name="Viragh M."/>
            <person name="Drula E."/>
            <person name="Min B."/>
            <person name="Chaduli D."/>
            <person name="Navarro D."/>
            <person name="Favel A."/>
            <person name="Norest M."/>
            <person name="Lesage-Meessen L."/>
            <person name="Balint B."/>
            <person name="Merenyi Z."/>
            <person name="de Eugenio L."/>
            <person name="Morin E."/>
            <person name="Martinez A.T."/>
            <person name="Baldrian P."/>
            <person name="Stursova M."/>
            <person name="Martinez M.J."/>
            <person name="Novotny C."/>
            <person name="Magnuson J.K."/>
            <person name="Spatafora J.W."/>
            <person name="Maurice S."/>
            <person name="Pangilinan J."/>
            <person name="Andreopoulos W."/>
            <person name="LaButti K."/>
            <person name="Hundley H."/>
            <person name="Na H."/>
            <person name="Kuo A."/>
            <person name="Barry K."/>
            <person name="Lipzen A."/>
            <person name="Henrissat B."/>
            <person name="Riley R."/>
            <person name="Ahrendt S."/>
            <person name="Nagy L.G."/>
            <person name="Grigoriev I.V."/>
            <person name="Martin F."/>
            <person name="Rosso M.N."/>
        </authorList>
    </citation>
    <scope>NUCLEOTIDE SEQUENCE</scope>
    <source>
        <strain evidence="1">CBS 384.51</strain>
    </source>
</reference>
<sequence>MVDSDSIKLEFISPGFDILHLVSVRQIALSPFTRTSCFRRTPPSMKTWDSLRIVAHHPWSRHETSSSNVRSKRMLFYHHGTLGVCIEDIVCHGWPPDVQYVVDDDDSDPFFDLKSREDVIHLDLINAKGVRIWSSDSVPIPRTKHTYLAIGHLCEAACSSAVTAGIVHVSIRRRSGEGWELEQLMLEEFTWVELSTPT</sequence>